<evidence type="ECO:0000256" key="7">
    <source>
        <dbReference type="SAM" id="MobiDB-lite"/>
    </source>
</evidence>
<proteinExistence type="inferred from homology"/>
<dbReference type="PATRIC" id="fig|229921.5.peg.143"/>
<dbReference type="AlphaFoldDB" id="A0A0P6X0B7"/>
<dbReference type="HAMAP" id="MF_00291_B">
    <property type="entry name" value="Ribosomal_uS2_B"/>
    <property type="match status" value="1"/>
</dbReference>
<dbReference type="RefSeq" id="WP_062417084.1">
    <property type="nucleotide sequence ID" value="NZ_DF967974.1"/>
</dbReference>
<dbReference type="Gene3D" id="1.10.287.610">
    <property type="entry name" value="Helix hairpin bin"/>
    <property type="match status" value="1"/>
</dbReference>
<dbReference type="PANTHER" id="PTHR12534:SF0">
    <property type="entry name" value="SMALL RIBOSOMAL SUBUNIT PROTEIN US2M"/>
    <property type="match status" value="1"/>
</dbReference>
<dbReference type="PANTHER" id="PTHR12534">
    <property type="entry name" value="30S RIBOSOMAL PROTEIN S2 PROKARYOTIC AND ORGANELLAR"/>
    <property type="match status" value="1"/>
</dbReference>
<keyword evidence="3 5" id="KW-0687">Ribonucleoprotein</keyword>
<dbReference type="PROSITE" id="PS00962">
    <property type="entry name" value="RIBOSOMAL_S2_1"/>
    <property type="match status" value="1"/>
</dbReference>
<dbReference type="InterPro" id="IPR001865">
    <property type="entry name" value="Ribosomal_uS2"/>
</dbReference>
<dbReference type="InterPro" id="IPR023591">
    <property type="entry name" value="Ribosomal_uS2_flav_dom_sf"/>
</dbReference>
<evidence type="ECO:0000256" key="3">
    <source>
        <dbReference type="ARBA" id="ARBA00023274"/>
    </source>
</evidence>
<protein>
    <recommendedName>
        <fullName evidence="4 5">Small ribosomal subunit protein uS2</fullName>
    </recommendedName>
</protein>
<name>A0A0P6X0B7_9CHLR</name>
<dbReference type="PRINTS" id="PR00395">
    <property type="entry name" value="RIBOSOMALS2"/>
</dbReference>
<evidence type="ECO:0000256" key="1">
    <source>
        <dbReference type="ARBA" id="ARBA00006242"/>
    </source>
</evidence>
<dbReference type="FunFam" id="1.10.287.610:FF:000001">
    <property type="entry name" value="30S ribosomal protein S2"/>
    <property type="match status" value="1"/>
</dbReference>
<feature type="region of interest" description="Disordered" evidence="7">
    <location>
        <begin position="229"/>
        <end position="253"/>
    </location>
</feature>
<dbReference type="Pfam" id="PF00318">
    <property type="entry name" value="Ribosomal_S2"/>
    <property type="match status" value="1"/>
</dbReference>
<evidence type="ECO:0000256" key="2">
    <source>
        <dbReference type="ARBA" id="ARBA00022980"/>
    </source>
</evidence>
<evidence type="ECO:0000313" key="8">
    <source>
        <dbReference type="EMBL" id="KPL75647.1"/>
    </source>
</evidence>
<keyword evidence="2 5" id="KW-0689">Ribosomal protein</keyword>
<comment type="similarity">
    <text evidence="1 5 6">Belongs to the universal ribosomal protein uS2 family.</text>
</comment>
<dbReference type="SUPFAM" id="SSF52313">
    <property type="entry name" value="Ribosomal protein S2"/>
    <property type="match status" value="1"/>
</dbReference>
<accession>A0A0P6X0B7</accession>
<evidence type="ECO:0000256" key="6">
    <source>
        <dbReference type="RuleBase" id="RU003631"/>
    </source>
</evidence>
<dbReference type="OrthoDB" id="9808036at2"/>
<keyword evidence="9" id="KW-1185">Reference proteome</keyword>
<dbReference type="GO" id="GO:0003735">
    <property type="term" value="F:structural constituent of ribosome"/>
    <property type="evidence" value="ECO:0007669"/>
    <property type="project" value="InterPro"/>
</dbReference>
<dbReference type="InterPro" id="IPR018130">
    <property type="entry name" value="Ribosomal_uS2_CS"/>
</dbReference>
<dbReference type="InterPro" id="IPR005706">
    <property type="entry name" value="Ribosomal_uS2_bac/mit/plastid"/>
</dbReference>
<dbReference type="Proteomes" id="UP000050501">
    <property type="component" value="Unassembled WGS sequence"/>
</dbReference>
<dbReference type="GO" id="GO:0006412">
    <property type="term" value="P:translation"/>
    <property type="evidence" value="ECO:0007669"/>
    <property type="project" value="UniProtKB-UniRule"/>
</dbReference>
<gene>
    <name evidence="5" type="primary">rpsB</name>
    <name evidence="8" type="ORF">ADN01_17580</name>
</gene>
<dbReference type="PROSITE" id="PS00963">
    <property type="entry name" value="RIBOSOMAL_S2_2"/>
    <property type="match status" value="1"/>
</dbReference>
<dbReference type="NCBIfam" id="TIGR01011">
    <property type="entry name" value="rpsB_bact"/>
    <property type="match status" value="1"/>
</dbReference>
<feature type="compositionally biased region" description="Basic and acidic residues" evidence="7">
    <location>
        <begin position="229"/>
        <end position="239"/>
    </location>
</feature>
<dbReference type="Gene3D" id="3.40.50.10490">
    <property type="entry name" value="Glucose-6-phosphate isomerase like protein, domain 1"/>
    <property type="match status" value="1"/>
</dbReference>
<evidence type="ECO:0000313" key="9">
    <source>
        <dbReference type="Proteomes" id="UP000050501"/>
    </source>
</evidence>
<evidence type="ECO:0000256" key="5">
    <source>
        <dbReference type="HAMAP-Rule" id="MF_00291"/>
    </source>
</evidence>
<dbReference type="CDD" id="cd01425">
    <property type="entry name" value="RPS2"/>
    <property type="match status" value="1"/>
</dbReference>
<reference evidence="8 9" key="1">
    <citation type="submission" date="2015-07" db="EMBL/GenBank/DDBJ databases">
        <title>Genome sequence of Levilinea saccharolytica DSM 16555.</title>
        <authorList>
            <person name="Hemp J."/>
            <person name="Ward L.M."/>
            <person name="Pace L.A."/>
            <person name="Fischer W.W."/>
        </authorList>
    </citation>
    <scope>NUCLEOTIDE SEQUENCE [LARGE SCALE GENOMIC DNA]</scope>
    <source>
        <strain evidence="8 9">KIBI-1</strain>
    </source>
</reference>
<organism evidence="8 9">
    <name type="scientific">Levilinea saccharolytica</name>
    <dbReference type="NCBI Taxonomy" id="229921"/>
    <lineage>
        <taxon>Bacteria</taxon>
        <taxon>Bacillati</taxon>
        <taxon>Chloroflexota</taxon>
        <taxon>Anaerolineae</taxon>
        <taxon>Anaerolineales</taxon>
        <taxon>Anaerolineaceae</taxon>
        <taxon>Levilinea</taxon>
    </lineage>
</organism>
<comment type="caution">
    <text evidence="8">The sequence shown here is derived from an EMBL/GenBank/DDBJ whole genome shotgun (WGS) entry which is preliminary data.</text>
</comment>
<dbReference type="EMBL" id="LGCM01000065">
    <property type="protein sequence ID" value="KPL75647.1"/>
    <property type="molecule type" value="Genomic_DNA"/>
</dbReference>
<sequence length="288" mass="31996">MATIISMKALLESGVHFGHRTNKWNPSMKPYIFTERNGIHIIDLQQTVKALTAAYNLVRDTVQNGGSVMFVGTKRQAQETIRDEAIRCGMPYVTERWLGGMLTNWSTINKRIQELDRLERMHETGEITRLTKKEGLIIDREIKRLETRLSGVRKMKNVPDLLFIVDVGRESTAVHEANLKNIPILAMVDTNCDPSGVDYVIPCNDDAIRAIKLVVGKIADAVLEGKGMRKDEDMEKELAAESAAAAPRPAPARPRLTVDAEMEEGDLLGESTIAKLAAKDETDSEAEA</sequence>
<dbReference type="STRING" id="229921.ADN01_17580"/>
<evidence type="ECO:0000256" key="4">
    <source>
        <dbReference type="ARBA" id="ARBA00035256"/>
    </source>
</evidence>
<dbReference type="GO" id="GO:0022627">
    <property type="term" value="C:cytosolic small ribosomal subunit"/>
    <property type="evidence" value="ECO:0007669"/>
    <property type="project" value="TreeGrafter"/>
</dbReference>